<proteinExistence type="predicted"/>
<feature type="domain" description="Methyltransferase type 11" evidence="1">
    <location>
        <begin position="83"/>
        <end position="133"/>
    </location>
</feature>
<dbReference type="CDD" id="cd02440">
    <property type="entry name" value="AdoMet_MTases"/>
    <property type="match status" value="1"/>
</dbReference>
<dbReference type="GO" id="GO:0008757">
    <property type="term" value="F:S-adenosylmethionine-dependent methyltransferase activity"/>
    <property type="evidence" value="ECO:0007669"/>
    <property type="project" value="InterPro"/>
</dbReference>
<protein>
    <submittedName>
        <fullName evidence="2">Phthiotriol/phenolphthiotriol dimycocerosates methyltransferase</fullName>
        <ecNumber evidence="2">2.1.1.-</ecNumber>
    </submittedName>
</protein>
<dbReference type="KEGG" id="rcf:Poly24_09530"/>
<accession>A0A518JNY8</accession>
<dbReference type="GO" id="GO:0032259">
    <property type="term" value="P:methylation"/>
    <property type="evidence" value="ECO:0007669"/>
    <property type="project" value="UniProtKB-KW"/>
</dbReference>
<dbReference type="AlphaFoldDB" id="A0A518JNY8"/>
<dbReference type="Pfam" id="PF08241">
    <property type="entry name" value="Methyltransf_11"/>
    <property type="match status" value="1"/>
</dbReference>
<reference evidence="2 3" key="1">
    <citation type="submission" date="2019-02" db="EMBL/GenBank/DDBJ databases">
        <title>Deep-cultivation of Planctomycetes and their phenomic and genomic characterization uncovers novel biology.</title>
        <authorList>
            <person name="Wiegand S."/>
            <person name="Jogler M."/>
            <person name="Boedeker C."/>
            <person name="Pinto D."/>
            <person name="Vollmers J."/>
            <person name="Rivas-Marin E."/>
            <person name="Kohn T."/>
            <person name="Peeters S.H."/>
            <person name="Heuer A."/>
            <person name="Rast P."/>
            <person name="Oberbeckmann S."/>
            <person name="Bunk B."/>
            <person name="Jeske O."/>
            <person name="Meyerdierks A."/>
            <person name="Storesund J.E."/>
            <person name="Kallscheuer N."/>
            <person name="Luecker S."/>
            <person name="Lage O.M."/>
            <person name="Pohl T."/>
            <person name="Merkel B.J."/>
            <person name="Hornburger P."/>
            <person name="Mueller R.-W."/>
            <person name="Bruemmer F."/>
            <person name="Labrenz M."/>
            <person name="Spormann A.M."/>
            <person name="Op den Camp H."/>
            <person name="Overmann J."/>
            <person name="Amann R."/>
            <person name="Jetten M.S.M."/>
            <person name="Mascher T."/>
            <person name="Medema M.H."/>
            <person name="Devos D.P."/>
            <person name="Kaster A.-K."/>
            <person name="Ovreas L."/>
            <person name="Rohde M."/>
            <person name="Galperin M.Y."/>
            <person name="Jogler C."/>
        </authorList>
    </citation>
    <scope>NUCLEOTIDE SEQUENCE [LARGE SCALE GENOMIC DNA]</scope>
    <source>
        <strain evidence="2 3">Poly24</strain>
    </source>
</reference>
<keyword evidence="2" id="KW-0489">Methyltransferase</keyword>
<organism evidence="2 3">
    <name type="scientific">Rosistilla carotiformis</name>
    <dbReference type="NCBI Taxonomy" id="2528017"/>
    <lineage>
        <taxon>Bacteria</taxon>
        <taxon>Pseudomonadati</taxon>
        <taxon>Planctomycetota</taxon>
        <taxon>Planctomycetia</taxon>
        <taxon>Pirellulales</taxon>
        <taxon>Pirellulaceae</taxon>
        <taxon>Rosistilla</taxon>
    </lineage>
</organism>
<dbReference type="Gene3D" id="3.40.50.150">
    <property type="entry name" value="Vaccinia Virus protein VP39"/>
    <property type="match status" value="1"/>
</dbReference>
<dbReference type="EMBL" id="CP036348">
    <property type="protein sequence ID" value="QDV67260.1"/>
    <property type="molecule type" value="Genomic_DNA"/>
</dbReference>
<name>A0A518JNY8_9BACT</name>
<dbReference type="InterPro" id="IPR013216">
    <property type="entry name" value="Methyltransf_11"/>
</dbReference>
<sequence>MQLEIMDEQKSGKAALPLHSPKHWLRVLFPTSRRRLLERSLCSLDLADRQSVLIVGAGHDPYRSLFSHVKDYTCLDIENVPGVTDVVADATQMPFDDCRFDCVVATECMEHVSNPFKFIEQIDRVLEPGGLAVVTVPFLFHQHGDPYDFWRPTRECLAGFFSTYSKVEIFSLGNRLHVISDLVTTAFAPRRVLFPLRIINHLLARLPGSIQTGANVTTAPTGFMVAARK</sequence>
<keyword evidence="2" id="KW-0808">Transferase</keyword>
<dbReference type="SUPFAM" id="SSF53335">
    <property type="entry name" value="S-adenosyl-L-methionine-dependent methyltransferases"/>
    <property type="match status" value="1"/>
</dbReference>
<dbReference type="InterPro" id="IPR029063">
    <property type="entry name" value="SAM-dependent_MTases_sf"/>
</dbReference>
<dbReference type="Proteomes" id="UP000315082">
    <property type="component" value="Chromosome"/>
</dbReference>
<evidence type="ECO:0000259" key="1">
    <source>
        <dbReference type="Pfam" id="PF08241"/>
    </source>
</evidence>
<keyword evidence="3" id="KW-1185">Reference proteome</keyword>
<gene>
    <name evidence="2" type="ORF">Poly24_09530</name>
</gene>
<dbReference type="EC" id="2.1.1.-" evidence="2"/>
<evidence type="ECO:0000313" key="3">
    <source>
        <dbReference type="Proteomes" id="UP000315082"/>
    </source>
</evidence>
<evidence type="ECO:0000313" key="2">
    <source>
        <dbReference type="EMBL" id="QDV67260.1"/>
    </source>
</evidence>